<proteinExistence type="predicted"/>
<dbReference type="SUPFAM" id="SSF51695">
    <property type="entry name" value="PLC-like phosphodiesterases"/>
    <property type="match status" value="1"/>
</dbReference>
<dbReference type="InterPro" id="IPR051057">
    <property type="entry name" value="PI-PLC_domain"/>
</dbReference>
<keyword evidence="1" id="KW-1185">Reference proteome</keyword>
<evidence type="ECO:0000313" key="2">
    <source>
        <dbReference type="RefSeq" id="XP_030375196.1"/>
    </source>
</evidence>
<dbReference type="OrthoDB" id="1046782at2759"/>
<protein>
    <submittedName>
        <fullName evidence="2">PI-PLC X domain-containing protein 2</fullName>
    </submittedName>
</protein>
<dbReference type="Proteomes" id="UP000504634">
    <property type="component" value="Unplaced"/>
</dbReference>
<dbReference type="InterPro" id="IPR042158">
    <property type="entry name" value="PLCXD1/2/3"/>
</dbReference>
<dbReference type="GO" id="GO:0006629">
    <property type="term" value="P:lipid metabolic process"/>
    <property type="evidence" value="ECO:0007669"/>
    <property type="project" value="InterPro"/>
</dbReference>
<dbReference type="GeneID" id="115624596"/>
<dbReference type="AlphaFoldDB" id="A0A6J2TEK0"/>
<organism evidence="1 2">
    <name type="scientific">Drosophila lebanonensis</name>
    <name type="common">Fruit fly</name>
    <name type="synonym">Scaptodrosophila lebanonensis</name>
    <dbReference type="NCBI Taxonomy" id="7225"/>
    <lineage>
        <taxon>Eukaryota</taxon>
        <taxon>Metazoa</taxon>
        <taxon>Ecdysozoa</taxon>
        <taxon>Arthropoda</taxon>
        <taxon>Hexapoda</taxon>
        <taxon>Insecta</taxon>
        <taxon>Pterygota</taxon>
        <taxon>Neoptera</taxon>
        <taxon>Endopterygota</taxon>
        <taxon>Diptera</taxon>
        <taxon>Brachycera</taxon>
        <taxon>Muscomorpha</taxon>
        <taxon>Ephydroidea</taxon>
        <taxon>Drosophilidae</taxon>
        <taxon>Scaptodrosophila</taxon>
    </lineage>
</organism>
<dbReference type="Gene3D" id="3.20.20.190">
    <property type="entry name" value="Phosphatidylinositol (PI) phosphodiesterase"/>
    <property type="match status" value="1"/>
</dbReference>
<dbReference type="InterPro" id="IPR017946">
    <property type="entry name" value="PLC-like_Pdiesterase_TIM-brl"/>
</dbReference>
<gene>
    <name evidence="2" type="primary">LOC115624596</name>
</gene>
<sequence length="313" mass="36606">MSREHWMSELPPQVRNMSIINLAIPGSHNSMTYGINSRSGIAPDADKSIRRWNRFFPCFVRRWAKTQSASILEQLHLGVRYFDLRIAQHEGKFYYVHGLLSMEVFEPLYELCQFLATHRQEVVVLDMQHFYDLNVVQHQQLHKELLYMFGERFYATTDGSLHECSLQRCEELQRQLVLIYRRCPISLPVQFWPSSSWPTPWPNKASVKKLKEFLENSLLSRQPSQGYVSQCLLTPTGRYIAFRVFSNLKRTAKRVDKELHSWISEQVPGPFDEKQPPRANVFLADFVGLKDGQFCNWIVALNNKLDTESICMT</sequence>
<dbReference type="RefSeq" id="XP_030375196.1">
    <property type="nucleotide sequence ID" value="XM_030519336.1"/>
</dbReference>
<reference evidence="2" key="1">
    <citation type="submission" date="2025-08" db="UniProtKB">
        <authorList>
            <consortium name="RefSeq"/>
        </authorList>
    </citation>
    <scope>IDENTIFICATION</scope>
    <source>
        <strain evidence="2">11010-0011.00</strain>
        <tissue evidence="2">Whole body</tissue>
    </source>
</reference>
<evidence type="ECO:0000313" key="1">
    <source>
        <dbReference type="Proteomes" id="UP000504634"/>
    </source>
</evidence>
<dbReference type="GO" id="GO:0008081">
    <property type="term" value="F:phosphoric diester hydrolase activity"/>
    <property type="evidence" value="ECO:0007669"/>
    <property type="project" value="InterPro"/>
</dbReference>
<dbReference type="PANTHER" id="PTHR13593:SF113">
    <property type="entry name" value="SI:DKEY-266F7.9"/>
    <property type="match status" value="1"/>
</dbReference>
<accession>A0A6J2TEK0</accession>
<name>A0A6J2TEK0_DROLE</name>
<dbReference type="CDD" id="cd08616">
    <property type="entry name" value="PI-PLCXD1c"/>
    <property type="match status" value="1"/>
</dbReference>
<dbReference type="PANTHER" id="PTHR13593">
    <property type="match status" value="1"/>
</dbReference>